<sequence length="195" mass="22371">MDLCKDAIDAISLLRDKRRVDDAAFAAILDSIREASTDRHAYEKQLKRGEQKLIALSLITLLVEACKTNRGLKNEVNAIKSVLDDCEADEQYSKLVLNLYETELRDKLYTRLQNMKIEGGCEQQTKNVVDVTWTQDLVIKSKLREHISEVNYLIDLHTEDGDKIGFMCTLQGLQDLTSKLKECRKSIERTYDIKT</sequence>
<evidence type="ECO:0000256" key="3">
    <source>
        <dbReference type="SAM" id="Coils"/>
    </source>
</evidence>
<comment type="caution">
    <text evidence="5">The sequence shown here is derived from an EMBL/GenBank/DDBJ whole genome shotgun (WGS) entry which is preliminary data.</text>
</comment>
<evidence type="ECO:0000313" key="5">
    <source>
        <dbReference type="EMBL" id="RWS06626.1"/>
    </source>
</evidence>
<evidence type="ECO:0000256" key="1">
    <source>
        <dbReference type="ARBA" id="ARBA00016548"/>
    </source>
</evidence>
<feature type="coiled-coil region" evidence="3">
    <location>
        <begin position="32"/>
        <end position="89"/>
    </location>
</feature>
<proteinExistence type="inferred from homology"/>
<dbReference type="PANTHER" id="PTHR31159:SF1">
    <property type="entry name" value="COMM DOMAIN-CONTAINING PROTEIN 3"/>
    <property type="match status" value="1"/>
</dbReference>
<gene>
    <name evidence="5" type="ORF">B4U79_10350</name>
</gene>
<accession>A0A443QUE0</accession>
<keyword evidence="3" id="KW-0175">Coiled coil</keyword>
<dbReference type="PANTHER" id="PTHR31159">
    <property type="entry name" value="COMM DOMAIN-CONTAINING PROTEIN 3"/>
    <property type="match status" value="1"/>
</dbReference>
<reference evidence="5 6" key="1">
    <citation type="journal article" date="2018" name="Gigascience">
        <title>Genomes of trombidid mites reveal novel predicted allergens and laterally-transferred genes associated with secondary metabolism.</title>
        <authorList>
            <person name="Dong X."/>
            <person name="Chaisiri K."/>
            <person name="Xia D."/>
            <person name="Armstrong S.D."/>
            <person name="Fang Y."/>
            <person name="Donnelly M.J."/>
            <person name="Kadowaki T."/>
            <person name="McGarry J.W."/>
            <person name="Darby A.C."/>
            <person name="Makepeace B.L."/>
        </authorList>
    </citation>
    <scope>NUCLEOTIDE SEQUENCE [LARGE SCALE GENOMIC DNA]</scope>
    <source>
        <strain evidence="5">UoL-WK</strain>
    </source>
</reference>
<evidence type="ECO:0000259" key="4">
    <source>
        <dbReference type="PROSITE" id="PS51269"/>
    </source>
</evidence>
<dbReference type="InterPro" id="IPR017920">
    <property type="entry name" value="COMM"/>
</dbReference>
<evidence type="ECO:0000256" key="2">
    <source>
        <dbReference type="ARBA" id="ARBA00093469"/>
    </source>
</evidence>
<evidence type="ECO:0000313" key="6">
    <source>
        <dbReference type="Proteomes" id="UP000285301"/>
    </source>
</evidence>
<dbReference type="Proteomes" id="UP000285301">
    <property type="component" value="Unassembled WGS sequence"/>
</dbReference>
<keyword evidence="6" id="KW-1185">Reference proteome</keyword>
<dbReference type="InterPro" id="IPR037355">
    <property type="entry name" value="COMMD3"/>
</dbReference>
<dbReference type="PROSITE" id="PS51269">
    <property type="entry name" value="COMM"/>
    <property type="match status" value="1"/>
</dbReference>
<dbReference type="AlphaFoldDB" id="A0A443QUE0"/>
<feature type="domain" description="COMM" evidence="4">
    <location>
        <begin position="127"/>
        <end position="191"/>
    </location>
</feature>
<organism evidence="5 6">
    <name type="scientific">Dinothrombium tinctorium</name>
    <dbReference type="NCBI Taxonomy" id="1965070"/>
    <lineage>
        <taxon>Eukaryota</taxon>
        <taxon>Metazoa</taxon>
        <taxon>Ecdysozoa</taxon>
        <taxon>Arthropoda</taxon>
        <taxon>Chelicerata</taxon>
        <taxon>Arachnida</taxon>
        <taxon>Acari</taxon>
        <taxon>Acariformes</taxon>
        <taxon>Trombidiformes</taxon>
        <taxon>Prostigmata</taxon>
        <taxon>Anystina</taxon>
        <taxon>Parasitengona</taxon>
        <taxon>Trombidioidea</taxon>
        <taxon>Trombidiidae</taxon>
        <taxon>Dinothrombium</taxon>
    </lineage>
</organism>
<name>A0A443QUE0_9ACAR</name>
<dbReference type="GO" id="GO:0006814">
    <property type="term" value="P:sodium ion transport"/>
    <property type="evidence" value="ECO:0007669"/>
    <property type="project" value="InterPro"/>
</dbReference>
<dbReference type="STRING" id="1965070.A0A443QUE0"/>
<dbReference type="Pfam" id="PF07258">
    <property type="entry name" value="COMM_domain"/>
    <property type="match status" value="1"/>
</dbReference>
<protein>
    <recommendedName>
        <fullName evidence="1">COMM domain-containing protein 3</fullName>
    </recommendedName>
</protein>
<dbReference type="EMBL" id="NCKU01003983">
    <property type="protein sequence ID" value="RWS06626.1"/>
    <property type="molecule type" value="Genomic_DNA"/>
</dbReference>
<comment type="similarity">
    <text evidence="2">Belongs to the COMM domain-containing protein 3 family.</text>
</comment>
<dbReference type="OrthoDB" id="1917519at2759"/>